<evidence type="ECO:0000259" key="5">
    <source>
        <dbReference type="PROSITE" id="PS51782"/>
    </source>
</evidence>
<feature type="chain" id="PRO_5024946538" description="LysM domain-containing protein" evidence="4">
    <location>
        <begin position="41"/>
        <end position="380"/>
    </location>
</feature>
<dbReference type="OrthoDB" id="1404170at2"/>
<evidence type="ECO:0000313" key="7">
    <source>
        <dbReference type="Proteomes" id="UP000325211"/>
    </source>
</evidence>
<dbReference type="RefSeq" id="WP_150208065.1">
    <property type="nucleotide sequence ID" value="NZ_CP029190.1"/>
</dbReference>
<name>A0A5P2D0H5_STRVZ</name>
<dbReference type="SUPFAM" id="SSF54106">
    <property type="entry name" value="LysM domain"/>
    <property type="match status" value="1"/>
</dbReference>
<gene>
    <name evidence="6" type="ORF">DEJ50_13010</name>
</gene>
<keyword evidence="2" id="KW-0378">Hydrolase</keyword>
<evidence type="ECO:0000256" key="1">
    <source>
        <dbReference type="ARBA" id="ARBA00010830"/>
    </source>
</evidence>
<dbReference type="PANTHER" id="PTHR10068">
    <property type="entry name" value="BONE MARROW PROTEOGLYCAN"/>
    <property type="match status" value="1"/>
</dbReference>
<dbReference type="CDD" id="cd00118">
    <property type="entry name" value="LysM"/>
    <property type="match status" value="1"/>
</dbReference>
<dbReference type="InterPro" id="IPR036779">
    <property type="entry name" value="LysM_dom_sf"/>
</dbReference>
<evidence type="ECO:0000256" key="3">
    <source>
        <dbReference type="SAM" id="MobiDB-lite"/>
    </source>
</evidence>
<accession>A0A5P2D0H5</accession>
<dbReference type="InterPro" id="IPR010618">
    <property type="entry name" value="RPF"/>
</dbReference>
<dbReference type="InterPro" id="IPR018392">
    <property type="entry name" value="LysM"/>
</dbReference>
<keyword evidence="4" id="KW-0732">Signal</keyword>
<dbReference type="Gene3D" id="3.10.350.10">
    <property type="entry name" value="LysM domain"/>
    <property type="match status" value="1"/>
</dbReference>
<dbReference type="InterPro" id="IPR023346">
    <property type="entry name" value="Lysozyme-like_dom_sf"/>
</dbReference>
<dbReference type="Pfam" id="PF06737">
    <property type="entry name" value="Transglycosylas"/>
    <property type="match status" value="1"/>
</dbReference>
<dbReference type="AlphaFoldDB" id="A0A5P2D0H5"/>
<dbReference type="Pfam" id="PF01476">
    <property type="entry name" value="LysM"/>
    <property type="match status" value="1"/>
</dbReference>
<reference evidence="6 7" key="1">
    <citation type="submission" date="2018-05" db="EMBL/GenBank/DDBJ databases">
        <title>Streptomyces venezuelae.</title>
        <authorList>
            <person name="Kim W."/>
            <person name="Lee N."/>
            <person name="Cho B.-K."/>
        </authorList>
    </citation>
    <scope>NUCLEOTIDE SEQUENCE [LARGE SCALE GENOMIC DNA]</scope>
    <source>
        <strain evidence="6 7">ATCC 21782</strain>
    </source>
</reference>
<feature type="compositionally biased region" description="Pro residues" evidence="3">
    <location>
        <begin position="177"/>
        <end position="188"/>
    </location>
</feature>
<feature type="compositionally biased region" description="Low complexity" evidence="3">
    <location>
        <begin position="189"/>
        <end position="243"/>
    </location>
</feature>
<feature type="signal peptide" evidence="4">
    <location>
        <begin position="1"/>
        <end position="40"/>
    </location>
</feature>
<protein>
    <recommendedName>
        <fullName evidence="5">LysM domain-containing protein</fullName>
    </recommendedName>
</protein>
<dbReference type="SMART" id="SM00257">
    <property type="entry name" value="LysM"/>
    <property type="match status" value="1"/>
</dbReference>
<dbReference type="Gene3D" id="1.10.530.10">
    <property type="match status" value="1"/>
</dbReference>
<organism evidence="6 7">
    <name type="scientific">Streptomyces venezuelae</name>
    <dbReference type="NCBI Taxonomy" id="54571"/>
    <lineage>
        <taxon>Bacteria</taxon>
        <taxon>Bacillati</taxon>
        <taxon>Actinomycetota</taxon>
        <taxon>Actinomycetes</taxon>
        <taxon>Kitasatosporales</taxon>
        <taxon>Streptomycetaceae</taxon>
        <taxon>Streptomyces</taxon>
    </lineage>
</organism>
<evidence type="ECO:0000256" key="4">
    <source>
        <dbReference type="SAM" id="SignalP"/>
    </source>
</evidence>
<dbReference type="GO" id="GO:0016787">
    <property type="term" value="F:hydrolase activity"/>
    <property type="evidence" value="ECO:0007669"/>
    <property type="project" value="UniProtKB-KW"/>
</dbReference>
<dbReference type="PROSITE" id="PS51782">
    <property type="entry name" value="LYSM"/>
    <property type="match status" value="1"/>
</dbReference>
<sequence>MRSGNGRHRRPRQAPAIVVTAGVTGSALALPLLAATSASAADTATWDRVAECESGGTWSADYGSGAYGGLQFTQEQWKAAGGLDYAPRADLASRSQQIAIAERVLATDGPEAWAQCAESAGLTRNGPAAAVDPGQPGPQPAQPLAPVRPDDNLDSSGGSGAFGPTAVPGGVFTPGVPAMPAPLPPTEPVAPVGPVVPTAPGTPTAPAGETPAPGTTPTAPTTPGTPGTPGTPTIPGTPTGPTDPTAPPLAPGTPTTPATPGGPTADPTAPTAPGATTDPSAPGTQSAPATGPGGAPTAGTDTGTGRHRGAPAVEGTTTSNAKSEKTDPTYTVKPGDSLTAIADAKGLKGGWNALYEANEQVIGGDADLIKPGQNLDLSEK</sequence>
<proteinExistence type="inferred from homology"/>
<feature type="region of interest" description="Disordered" evidence="3">
    <location>
        <begin position="124"/>
        <end position="337"/>
    </location>
</feature>
<feature type="compositionally biased region" description="Low complexity" evidence="3">
    <location>
        <begin position="252"/>
        <end position="290"/>
    </location>
</feature>
<feature type="domain" description="LysM" evidence="5">
    <location>
        <begin position="328"/>
        <end position="377"/>
    </location>
</feature>
<evidence type="ECO:0000256" key="2">
    <source>
        <dbReference type="ARBA" id="ARBA00022801"/>
    </source>
</evidence>
<dbReference type="CDD" id="cd13925">
    <property type="entry name" value="RPF"/>
    <property type="match status" value="1"/>
</dbReference>
<dbReference type="PANTHER" id="PTHR10068:SF14">
    <property type="entry name" value="CELL WALL ADHESIN EAP1"/>
    <property type="match status" value="1"/>
</dbReference>
<comment type="similarity">
    <text evidence="1">Belongs to the transglycosylase family. Rpf subfamily.</text>
</comment>
<dbReference type="Proteomes" id="UP000325211">
    <property type="component" value="Chromosome"/>
</dbReference>
<dbReference type="SUPFAM" id="SSF53955">
    <property type="entry name" value="Lysozyme-like"/>
    <property type="match status" value="1"/>
</dbReference>
<evidence type="ECO:0000313" key="6">
    <source>
        <dbReference type="EMBL" id="QES48605.1"/>
    </source>
</evidence>
<dbReference type="EMBL" id="CP029190">
    <property type="protein sequence ID" value="QES48605.1"/>
    <property type="molecule type" value="Genomic_DNA"/>
</dbReference>